<gene>
    <name evidence="3" type="ORF">Tci_002939</name>
</gene>
<sequence>MYVRDLKGNDLLTGSPGTYLYSITLQETPSPNPICLVAKASSSQAWLWHRRLSYLNFDTINSLSKNDIVNGLPKLKFITDHLCSSCELGKARPSFTSTTIAADISQLDIQTTHEPTAPEPTVIVTENINQAENVIVDEDEFINIFGTSVHEMRDSSSRHPVRTRNQLETDGEICMFALTVSRTKPKNIKEANVAHVWIKVMQQELHQFEQLEVWELVDKPLCKNIINMKWLWKNKRDEENFVICNKACIVSNGYSQAERINFEESFSPVAQLEAIRIFIAYAAYKSFPPDGFADPHHPDKVYRLKKALYGLKQAPRACIGKPMATKPLDIDLSGTPVDQMKYHSMVRSLMYLTASRPDIVHATCYCARYQPRLTEKHLKEVKQIFWYLKNTIHIGLWYPKDTNFKLIAFSDSDHTGCLDTRKSTSDGIQFIRGDKLVSWSSKKQDYTSMSTTTAEYVSLSACCAQVLWMQTQLIKYDFHFDKIPMYYDSKAAIAISCNPV</sequence>
<feature type="domain" description="Reverse transcriptase Ty1/copia-type" evidence="1">
    <location>
        <begin position="212"/>
        <end position="285"/>
    </location>
</feature>
<organism evidence="3">
    <name type="scientific">Tanacetum cinerariifolium</name>
    <name type="common">Dalmatian daisy</name>
    <name type="synonym">Chrysanthemum cinerariifolium</name>
    <dbReference type="NCBI Taxonomy" id="118510"/>
    <lineage>
        <taxon>Eukaryota</taxon>
        <taxon>Viridiplantae</taxon>
        <taxon>Streptophyta</taxon>
        <taxon>Embryophyta</taxon>
        <taxon>Tracheophyta</taxon>
        <taxon>Spermatophyta</taxon>
        <taxon>Magnoliopsida</taxon>
        <taxon>eudicotyledons</taxon>
        <taxon>Gunneridae</taxon>
        <taxon>Pentapetalae</taxon>
        <taxon>asterids</taxon>
        <taxon>campanulids</taxon>
        <taxon>Asterales</taxon>
        <taxon>Asteraceae</taxon>
        <taxon>Asteroideae</taxon>
        <taxon>Anthemideae</taxon>
        <taxon>Anthemidinae</taxon>
        <taxon>Tanacetum</taxon>
    </lineage>
</organism>
<dbReference type="AlphaFoldDB" id="A0A6L2J2B9"/>
<proteinExistence type="predicted"/>
<dbReference type="CDD" id="cd09272">
    <property type="entry name" value="RNase_HI_RT_Ty1"/>
    <property type="match status" value="1"/>
</dbReference>
<protein>
    <submittedName>
        <fullName evidence="3">Ribonuclease H-like domain-containing protein</fullName>
    </submittedName>
</protein>
<dbReference type="PANTHER" id="PTHR11439:SF509">
    <property type="entry name" value="RNA-DIRECTED DNA POLYMERASE"/>
    <property type="match status" value="1"/>
</dbReference>
<dbReference type="InterPro" id="IPR025724">
    <property type="entry name" value="GAG-pre-integrase_dom"/>
</dbReference>
<feature type="domain" description="GAG-pre-integrase" evidence="2">
    <location>
        <begin position="20"/>
        <end position="90"/>
    </location>
</feature>
<dbReference type="PANTHER" id="PTHR11439">
    <property type="entry name" value="GAG-POL-RELATED RETROTRANSPOSON"/>
    <property type="match status" value="1"/>
</dbReference>
<dbReference type="InterPro" id="IPR013103">
    <property type="entry name" value="RVT_2"/>
</dbReference>
<evidence type="ECO:0000259" key="1">
    <source>
        <dbReference type="Pfam" id="PF07727"/>
    </source>
</evidence>
<dbReference type="Pfam" id="PF07727">
    <property type="entry name" value="RVT_2"/>
    <property type="match status" value="1"/>
</dbReference>
<name>A0A6L2J2B9_TANCI</name>
<reference evidence="3" key="1">
    <citation type="journal article" date="2019" name="Sci. Rep.">
        <title>Draft genome of Tanacetum cinerariifolium, the natural source of mosquito coil.</title>
        <authorList>
            <person name="Yamashiro T."/>
            <person name="Shiraishi A."/>
            <person name="Satake H."/>
            <person name="Nakayama K."/>
        </authorList>
    </citation>
    <scope>NUCLEOTIDE SEQUENCE</scope>
</reference>
<evidence type="ECO:0000313" key="3">
    <source>
        <dbReference type="EMBL" id="GEU30961.1"/>
    </source>
</evidence>
<evidence type="ECO:0000259" key="2">
    <source>
        <dbReference type="Pfam" id="PF13976"/>
    </source>
</evidence>
<dbReference type="EMBL" id="BKCJ010000205">
    <property type="protein sequence ID" value="GEU30961.1"/>
    <property type="molecule type" value="Genomic_DNA"/>
</dbReference>
<dbReference type="Pfam" id="PF13976">
    <property type="entry name" value="gag_pre-integrs"/>
    <property type="match status" value="1"/>
</dbReference>
<comment type="caution">
    <text evidence="3">The sequence shown here is derived from an EMBL/GenBank/DDBJ whole genome shotgun (WGS) entry which is preliminary data.</text>
</comment>
<accession>A0A6L2J2B9</accession>